<gene>
    <name evidence="1" type="ORF">BSAL_91990</name>
</gene>
<keyword evidence="2" id="KW-1185">Reference proteome</keyword>
<dbReference type="VEuPathDB" id="TriTrypDB:BSAL_91990"/>
<reference evidence="2" key="1">
    <citation type="submission" date="2015-09" db="EMBL/GenBank/DDBJ databases">
        <authorList>
            <consortium name="Pathogen Informatics"/>
        </authorList>
    </citation>
    <scope>NUCLEOTIDE SEQUENCE [LARGE SCALE GENOMIC DNA]</scope>
    <source>
        <strain evidence="2">Lake Konstanz</strain>
    </source>
</reference>
<organism evidence="1 2">
    <name type="scientific">Bodo saltans</name>
    <name type="common">Flagellated protozoan</name>
    <dbReference type="NCBI Taxonomy" id="75058"/>
    <lineage>
        <taxon>Eukaryota</taxon>
        <taxon>Discoba</taxon>
        <taxon>Euglenozoa</taxon>
        <taxon>Kinetoplastea</taxon>
        <taxon>Metakinetoplastina</taxon>
        <taxon>Eubodonida</taxon>
        <taxon>Bodonidae</taxon>
        <taxon>Bodo</taxon>
    </lineage>
</organism>
<dbReference type="AlphaFoldDB" id="A0A0S4J4S6"/>
<protein>
    <submittedName>
        <fullName evidence="1">Uncharacterized protein</fullName>
    </submittedName>
</protein>
<sequence length="184" mass="21954">MEELLLRYYQNMKAFLRPDNIKRIFKGIASGNSEPKLIRSLMRQLEERLKLEEDILNRERAERRRIASEADEASKMYDYDPTLDDDEDIVVHMKHEEFEAWVDPTTYQLLSAHFFDYTWDEMMNEFDDAKKSSEEVDKRMMFDKVESGVKKVVGEELVKVDQLDEVMRTLEAQVREMIENVSKK</sequence>
<proteinExistence type="predicted"/>
<evidence type="ECO:0000313" key="2">
    <source>
        <dbReference type="Proteomes" id="UP000051952"/>
    </source>
</evidence>
<accession>A0A0S4J4S6</accession>
<evidence type="ECO:0000313" key="1">
    <source>
        <dbReference type="EMBL" id="CUG86210.1"/>
    </source>
</evidence>
<dbReference type="Proteomes" id="UP000051952">
    <property type="component" value="Unassembled WGS sequence"/>
</dbReference>
<dbReference type="EMBL" id="CYKH01001261">
    <property type="protein sequence ID" value="CUG86210.1"/>
    <property type="molecule type" value="Genomic_DNA"/>
</dbReference>
<name>A0A0S4J4S6_BODSA</name>